<reference evidence="1" key="2">
    <citation type="submission" date="2022-10" db="EMBL/GenBank/DDBJ databases">
        <authorList>
            <consortium name="ENA_rothamsted_submissions"/>
            <consortium name="culmorum"/>
            <person name="King R."/>
        </authorList>
    </citation>
    <scope>NUCLEOTIDE SEQUENCE</scope>
</reference>
<evidence type="ECO:0000313" key="1">
    <source>
        <dbReference type="EMBL" id="CAH1180542.1"/>
    </source>
</evidence>
<dbReference type="OrthoDB" id="6725610at2759"/>
<evidence type="ECO:0000313" key="2">
    <source>
        <dbReference type="Proteomes" id="UP001153737"/>
    </source>
</evidence>
<evidence type="ECO:0008006" key="3">
    <source>
        <dbReference type="Google" id="ProtNLM"/>
    </source>
</evidence>
<name>A0A9P0DUH5_PHACE</name>
<keyword evidence="2" id="KW-1185">Reference proteome</keyword>
<accession>A0A9P0DUH5</accession>
<dbReference type="EMBL" id="OU896714">
    <property type="protein sequence ID" value="CAH1180542.1"/>
    <property type="molecule type" value="Genomic_DNA"/>
</dbReference>
<reference evidence="1" key="1">
    <citation type="submission" date="2022-01" db="EMBL/GenBank/DDBJ databases">
        <authorList>
            <person name="King R."/>
        </authorList>
    </citation>
    <scope>NUCLEOTIDE SEQUENCE</scope>
</reference>
<gene>
    <name evidence="1" type="ORF">PHAECO_LOCUS12270</name>
</gene>
<sequence length="215" mass="24525">MTRGRQLSQTNHDEAADSIDAIANKVCEKFASVMEAKIDKKLNSLECSINEKFSELQSTMSSLKKTVSSNSHTIDKLETQTERQIQYNQRSSLRFLGLEATNGTEDIVRTVLNFLQQDLKIKCDQRDLDSAYRVGRAIRVQFISNLMCNQVFNARKLMRNSKVSIFEDLTKKNYDLLKKAKEIYGIKGAWSLGGKVFIRSKDDNTKKLVLSENDL</sequence>
<organism evidence="1 2">
    <name type="scientific">Phaedon cochleariae</name>
    <name type="common">Mustard beetle</name>
    <dbReference type="NCBI Taxonomy" id="80249"/>
    <lineage>
        <taxon>Eukaryota</taxon>
        <taxon>Metazoa</taxon>
        <taxon>Ecdysozoa</taxon>
        <taxon>Arthropoda</taxon>
        <taxon>Hexapoda</taxon>
        <taxon>Insecta</taxon>
        <taxon>Pterygota</taxon>
        <taxon>Neoptera</taxon>
        <taxon>Endopterygota</taxon>
        <taxon>Coleoptera</taxon>
        <taxon>Polyphaga</taxon>
        <taxon>Cucujiformia</taxon>
        <taxon>Chrysomeloidea</taxon>
        <taxon>Chrysomelidae</taxon>
        <taxon>Chrysomelinae</taxon>
        <taxon>Chrysomelini</taxon>
        <taxon>Phaedon</taxon>
    </lineage>
</organism>
<dbReference type="Proteomes" id="UP001153737">
    <property type="component" value="Chromosome 8"/>
</dbReference>
<proteinExistence type="predicted"/>
<protein>
    <recommendedName>
        <fullName evidence="3">Zinc finger DNA binding protein</fullName>
    </recommendedName>
</protein>
<dbReference type="AlphaFoldDB" id="A0A9P0DUH5"/>